<reference evidence="1 2" key="1">
    <citation type="submission" date="2013-02" db="EMBL/GenBank/DDBJ databases">
        <title>The Genome Sequence of Enterococcus phoeniculicola BAA-412.</title>
        <authorList>
            <consortium name="The Broad Institute Genome Sequencing Platform"/>
            <consortium name="The Broad Institute Genome Sequencing Center for Infectious Disease"/>
            <person name="Earl A.M."/>
            <person name="Gilmore M.S."/>
            <person name="Lebreton F."/>
            <person name="Walker B."/>
            <person name="Young S.K."/>
            <person name="Zeng Q."/>
            <person name="Gargeya S."/>
            <person name="Fitzgerald M."/>
            <person name="Haas B."/>
            <person name="Abouelleil A."/>
            <person name="Alvarado L."/>
            <person name="Arachchi H.M."/>
            <person name="Berlin A.M."/>
            <person name="Chapman S.B."/>
            <person name="Dewar J."/>
            <person name="Goldberg J."/>
            <person name="Griggs A."/>
            <person name="Gujja S."/>
            <person name="Hansen M."/>
            <person name="Howarth C."/>
            <person name="Imamovic A."/>
            <person name="Larimer J."/>
            <person name="McCowan C."/>
            <person name="Murphy C."/>
            <person name="Neiman D."/>
            <person name="Pearson M."/>
            <person name="Priest M."/>
            <person name="Roberts A."/>
            <person name="Saif S."/>
            <person name="Shea T."/>
            <person name="Sisk P."/>
            <person name="Sykes S."/>
            <person name="Wortman J."/>
            <person name="Nusbaum C."/>
            <person name="Birren B."/>
        </authorList>
    </citation>
    <scope>NUCLEOTIDE SEQUENCE [LARGE SCALE GENOMIC DNA]</scope>
    <source>
        <strain evidence="1 2">ATCC BAA-412</strain>
    </source>
</reference>
<keyword evidence="2" id="KW-1185">Reference proteome</keyword>
<dbReference type="EMBL" id="AJAT01000018">
    <property type="protein sequence ID" value="EOL41817.1"/>
    <property type="molecule type" value="Genomic_DNA"/>
</dbReference>
<sequence>MLVIETLAKTFGAIKRASLYESRISTYTVFQETLTFMVNISRVVKLSGDSIDRKLLDFSLKTGLYYFYK</sequence>
<gene>
    <name evidence="1" type="ORF">UC3_03382</name>
</gene>
<comment type="caution">
    <text evidence="1">The sequence shown here is derived from an EMBL/GenBank/DDBJ whole genome shotgun (WGS) entry which is preliminary data.</text>
</comment>
<proteinExistence type="predicted"/>
<dbReference type="Proteomes" id="UP000013785">
    <property type="component" value="Unassembled WGS sequence"/>
</dbReference>
<name>R3W2C6_9ENTE</name>
<accession>R3W2C6</accession>
<dbReference type="AlphaFoldDB" id="R3W2C6"/>
<dbReference type="HOGENOM" id="CLU_2769489_0_0_9"/>
<evidence type="ECO:0000313" key="2">
    <source>
        <dbReference type="Proteomes" id="UP000013785"/>
    </source>
</evidence>
<protein>
    <submittedName>
        <fullName evidence="1">Uncharacterized protein</fullName>
    </submittedName>
</protein>
<evidence type="ECO:0000313" key="1">
    <source>
        <dbReference type="EMBL" id="EOL41817.1"/>
    </source>
</evidence>
<organism evidence="1 2">
    <name type="scientific">Enterococcus phoeniculicola ATCC BAA-412</name>
    <dbReference type="NCBI Taxonomy" id="1158610"/>
    <lineage>
        <taxon>Bacteria</taxon>
        <taxon>Bacillati</taxon>
        <taxon>Bacillota</taxon>
        <taxon>Bacilli</taxon>
        <taxon>Lactobacillales</taxon>
        <taxon>Enterococcaceae</taxon>
        <taxon>Enterococcus</taxon>
    </lineage>
</organism>